<evidence type="ECO:0000256" key="6">
    <source>
        <dbReference type="RuleBase" id="RU000471"/>
    </source>
</evidence>
<dbReference type="InterPro" id="IPR001694">
    <property type="entry name" value="NADH_UbQ_OxRdtase_su1/FPO"/>
</dbReference>
<keyword evidence="3 5" id="KW-1133">Transmembrane helix</keyword>
<keyword evidence="5 6" id="KW-0520">NAD</keyword>
<gene>
    <name evidence="5 7" type="primary">nuoH</name>
    <name evidence="7" type="ORF">ABV300_06280</name>
</gene>
<keyword evidence="7" id="KW-0560">Oxidoreductase</keyword>
<comment type="subcellular location">
    <subcellularLocation>
        <location evidence="5 6">Cell membrane</location>
        <topology evidence="5 6">Multi-pass membrane protein</topology>
    </subcellularLocation>
    <subcellularLocation>
        <location evidence="1">Membrane</location>
        <topology evidence="1">Multi-pass membrane protein</topology>
    </subcellularLocation>
</comment>
<dbReference type="GO" id="GO:0048038">
    <property type="term" value="F:quinone binding"/>
    <property type="evidence" value="ECO:0007669"/>
    <property type="project" value="UniProtKB-KW"/>
</dbReference>
<comment type="subunit">
    <text evidence="5">NDH-1 is composed of 14 different subunits. Subunits NuoA, H, J, K, L, M, N constitute the membrane sector of the complex.</text>
</comment>
<protein>
    <recommendedName>
        <fullName evidence="5">NADH-quinone oxidoreductase subunit H</fullName>
        <ecNumber evidence="5">7.1.1.-</ecNumber>
    </recommendedName>
    <alternativeName>
        <fullName evidence="5">NADH dehydrogenase I subunit H</fullName>
    </alternativeName>
    <alternativeName>
        <fullName evidence="5">NDH-1 subunit H</fullName>
    </alternativeName>
</protein>
<accession>A0AAU8GBC4</accession>
<name>A0AAU8GBC4_9CHLR</name>
<keyword evidence="2 5" id="KW-0812">Transmembrane</keyword>
<evidence type="ECO:0000256" key="1">
    <source>
        <dbReference type="ARBA" id="ARBA00004141"/>
    </source>
</evidence>
<feature type="transmembrane region" description="Helical" evidence="5">
    <location>
        <begin position="181"/>
        <end position="199"/>
    </location>
</feature>
<feature type="transmembrane region" description="Helical" evidence="5">
    <location>
        <begin position="77"/>
        <end position="97"/>
    </location>
</feature>
<dbReference type="InterPro" id="IPR018086">
    <property type="entry name" value="NADH_UbQ_OxRdtase_su1_CS"/>
</dbReference>
<dbReference type="PANTHER" id="PTHR11432">
    <property type="entry name" value="NADH DEHYDROGENASE SUBUNIT 1"/>
    <property type="match status" value="1"/>
</dbReference>
<feature type="transmembrane region" description="Helical" evidence="5">
    <location>
        <begin position="149"/>
        <end position="169"/>
    </location>
</feature>
<comment type="catalytic activity">
    <reaction evidence="5">
        <text>a quinone + NADH + 5 H(+)(in) = a quinol + NAD(+) + 4 H(+)(out)</text>
        <dbReference type="Rhea" id="RHEA:57888"/>
        <dbReference type="ChEBI" id="CHEBI:15378"/>
        <dbReference type="ChEBI" id="CHEBI:24646"/>
        <dbReference type="ChEBI" id="CHEBI:57540"/>
        <dbReference type="ChEBI" id="CHEBI:57945"/>
        <dbReference type="ChEBI" id="CHEBI:132124"/>
    </reaction>
</comment>
<keyword evidence="5" id="KW-0874">Quinone</keyword>
<keyword evidence="5" id="KW-1003">Cell membrane</keyword>
<dbReference type="NCBIfam" id="NF004741">
    <property type="entry name" value="PRK06076.1-2"/>
    <property type="match status" value="1"/>
</dbReference>
<dbReference type="PROSITE" id="PS00667">
    <property type="entry name" value="COMPLEX1_ND1_1"/>
    <property type="match status" value="1"/>
</dbReference>
<dbReference type="EC" id="7.1.1.-" evidence="5"/>
<evidence type="ECO:0000256" key="3">
    <source>
        <dbReference type="ARBA" id="ARBA00022989"/>
    </source>
</evidence>
<dbReference type="Pfam" id="PF00146">
    <property type="entry name" value="NADHdh"/>
    <property type="match status" value="1"/>
</dbReference>
<dbReference type="RefSeq" id="WP_353715371.1">
    <property type="nucleotide sequence ID" value="NZ_CP159307.1"/>
</dbReference>
<evidence type="ECO:0000313" key="7">
    <source>
        <dbReference type="EMBL" id="XCH34192.1"/>
    </source>
</evidence>
<keyword evidence="5" id="KW-1278">Translocase</keyword>
<dbReference type="GO" id="GO:0009060">
    <property type="term" value="P:aerobic respiration"/>
    <property type="evidence" value="ECO:0007669"/>
    <property type="project" value="TreeGrafter"/>
</dbReference>
<organism evidence="7">
    <name type="scientific">Dehalogenimonas sp. 4OHTPN</name>
    <dbReference type="NCBI Taxonomy" id="3166643"/>
    <lineage>
        <taxon>Bacteria</taxon>
        <taxon>Bacillati</taxon>
        <taxon>Chloroflexota</taxon>
        <taxon>Dehalococcoidia</taxon>
        <taxon>Dehalococcoidales</taxon>
        <taxon>Dehalococcoidaceae</taxon>
        <taxon>Dehalogenimonas</taxon>
    </lineage>
</organism>
<dbReference type="AlphaFoldDB" id="A0AAU8GBC4"/>
<comment type="similarity">
    <text evidence="5 6">Belongs to the complex I subunit 1 family.</text>
</comment>
<feature type="transmembrane region" description="Helical" evidence="5">
    <location>
        <begin position="109"/>
        <end position="128"/>
    </location>
</feature>
<evidence type="ECO:0000256" key="2">
    <source>
        <dbReference type="ARBA" id="ARBA00022692"/>
    </source>
</evidence>
<feature type="transmembrane region" description="Helical" evidence="5">
    <location>
        <begin position="6"/>
        <end position="28"/>
    </location>
</feature>
<dbReference type="EMBL" id="CP159307">
    <property type="protein sequence ID" value="XCH34192.1"/>
    <property type="molecule type" value="Genomic_DNA"/>
</dbReference>
<evidence type="ECO:0000256" key="5">
    <source>
        <dbReference type="HAMAP-Rule" id="MF_01350"/>
    </source>
</evidence>
<dbReference type="GO" id="GO:0016655">
    <property type="term" value="F:oxidoreductase activity, acting on NAD(P)H, quinone or similar compound as acceptor"/>
    <property type="evidence" value="ECO:0007669"/>
    <property type="project" value="UniProtKB-UniRule"/>
</dbReference>
<keyword evidence="4 5" id="KW-0472">Membrane</keyword>
<comment type="function">
    <text evidence="5">NDH-1 shuttles electrons from NADH, via FMN and iron-sulfur (Fe-S) centers, to quinones in the respiratory chain. The immediate electron acceptor for the enzyme in this species is believed to be ubiquinone. Couples the redox reaction to proton translocation (for every two electrons transferred, four hydrogen ions are translocated across the cytoplasmic membrane), and thus conserves the redox energy in a proton gradient. This subunit may bind ubiquinone.</text>
</comment>
<dbReference type="GO" id="GO:0003954">
    <property type="term" value="F:NADH dehydrogenase activity"/>
    <property type="evidence" value="ECO:0007669"/>
    <property type="project" value="TreeGrafter"/>
</dbReference>
<feature type="transmembrane region" description="Helical" evidence="5">
    <location>
        <begin position="319"/>
        <end position="338"/>
    </location>
</feature>
<feature type="transmembrane region" description="Helical" evidence="5">
    <location>
        <begin position="289"/>
        <end position="313"/>
    </location>
</feature>
<proteinExistence type="inferred from homology"/>
<keyword evidence="5" id="KW-0830">Ubiquinone</keyword>
<reference evidence="7" key="1">
    <citation type="submission" date="2024-06" db="EMBL/GenBank/DDBJ databases">
        <title>A Novel Isolate, Dehalogenimonas sp. Strain 4OHTPN, Dechlorinates Aromatic 4 Hydroxy chlorothalonil by a Novel Reductive Dehalogenase.</title>
        <authorList>
            <person name="Liu G."/>
        </authorList>
    </citation>
    <scope>NUCLEOTIDE SEQUENCE</scope>
    <source>
        <strain evidence="7">4OHTPN</strain>
    </source>
</reference>
<sequence length="351" mass="38183">MMDWLHFGVFTLIIFVFVITGVLFFIWYERRGLGRLQLRPGPNRAGPFGLLQPLADAVKVLLKEDIVPALADKPVHFLAPMVAFVPALAVFAVVPFGDGAMLADLNIGILYIMAVSSVVVIGIFMAGWSSSNKYSLLGAMRTIAQEVSYEIPLVLSILGAVMLAGSLSLNDIVKAQNVPFALLQPLGFLIYMTAAMAEINRTPFDLLEADSEIIAGFQTEYSGMKFGLFYLTEYAETLSVSVIASTLFLGGWAGPVLPGILWLVIKVVAVFSFIMWVRATFPRLRIDQVMAFCWKFLLPLAILNLLLTAGLVLTGLNDQLWLAVPLNLGLAAVLVVLASRQFRTGGGHAVT</sequence>
<dbReference type="HAMAP" id="MF_01350">
    <property type="entry name" value="NDH1_NuoH"/>
    <property type="match status" value="1"/>
</dbReference>
<feature type="transmembrane region" description="Helical" evidence="5">
    <location>
        <begin position="234"/>
        <end position="253"/>
    </location>
</feature>
<evidence type="ECO:0000256" key="4">
    <source>
        <dbReference type="ARBA" id="ARBA00023136"/>
    </source>
</evidence>
<feature type="transmembrane region" description="Helical" evidence="5">
    <location>
        <begin position="259"/>
        <end position="277"/>
    </location>
</feature>
<dbReference type="PANTHER" id="PTHR11432:SF3">
    <property type="entry name" value="NADH-UBIQUINONE OXIDOREDUCTASE CHAIN 1"/>
    <property type="match status" value="1"/>
</dbReference>
<dbReference type="GO" id="GO:0005886">
    <property type="term" value="C:plasma membrane"/>
    <property type="evidence" value="ECO:0007669"/>
    <property type="project" value="UniProtKB-SubCell"/>
</dbReference>